<reference evidence="3 4" key="1">
    <citation type="journal article" date="2012" name="New Phytol.">
        <title>Insight into trade-off between wood decay and parasitism from the genome of a fungal forest pathogen.</title>
        <authorList>
            <person name="Olson A."/>
            <person name="Aerts A."/>
            <person name="Asiegbu F."/>
            <person name="Belbahri L."/>
            <person name="Bouzid O."/>
            <person name="Broberg A."/>
            <person name="Canback B."/>
            <person name="Coutinho P.M."/>
            <person name="Cullen D."/>
            <person name="Dalman K."/>
            <person name="Deflorio G."/>
            <person name="van Diepen L.T."/>
            <person name="Dunand C."/>
            <person name="Duplessis S."/>
            <person name="Durling M."/>
            <person name="Gonthier P."/>
            <person name="Grimwood J."/>
            <person name="Fossdal C.G."/>
            <person name="Hansson D."/>
            <person name="Henrissat B."/>
            <person name="Hietala A."/>
            <person name="Himmelstrand K."/>
            <person name="Hoffmeister D."/>
            <person name="Hogberg N."/>
            <person name="James T.Y."/>
            <person name="Karlsson M."/>
            <person name="Kohler A."/>
            <person name="Kues U."/>
            <person name="Lee Y.H."/>
            <person name="Lin Y.C."/>
            <person name="Lind M."/>
            <person name="Lindquist E."/>
            <person name="Lombard V."/>
            <person name="Lucas S."/>
            <person name="Lunden K."/>
            <person name="Morin E."/>
            <person name="Murat C."/>
            <person name="Park J."/>
            <person name="Raffaello T."/>
            <person name="Rouze P."/>
            <person name="Salamov A."/>
            <person name="Schmutz J."/>
            <person name="Solheim H."/>
            <person name="Stahlberg J."/>
            <person name="Velez H."/>
            <person name="de Vries R.P."/>
            <person name="Wiebenga A."/>
            <person name="Woodward S."/>
            <person name="Yakovlev I."/>
            <person name="Garbelotto M."/>
            <person name="Martin F."/>
            <person name="Grigoriev I.V."/>
            <person name="Stenlid J."/>
        </authorList>
    </citation>
    <scope>NUCLEOTIDE SEQUENCE [LARGE SCALE GENOMIC DNA]</scope>
    <source>
        <strain evidence="3 4">TC 32-1</strain>
    </source>
</reference>
<evidence type="ECO:0000259" key="2">
    <source>
        <dbReference type="PROSITE" id="PS50048"/>
    </source>
</evidence>
<evidence type="ECO:0000313" key="4">
    <source>
        <dbReference type="Proteomes" id="UP000030671"/>
    </source>
</evidence>
<dbReference type="SMART" id="SM00066">
    <property type="entry name" value="GAL4"/>
    <property type="match status" value="1"/>
</dbReference>
<dbReference type="SUPFAM" id="SSF57701">
    <property type="entry name" value="Zn2/Cys6 DNA-binding domain"/>
    <property type="match status" value="1"/>
</dbReference>
<organism evidence="3 4">
    <name type="scientific">Heterobasidion irregulare (strain TC 32-1)</name>
    <dbReference type="NCBI Taxonomy" id="747525"/>
    <lineage>
        <taxon>Eukaryota</taxon>
        <taxon>Fungi</taxon>
        <taxon>Dikarya</taxon>
        <taxon>Basidiomycota</taxon>
        <taxon>Agaricomycotina</taxon>
        <taxon>Agaricomycetes</taxon>
        <taxon>Russulales</taxon>
        <taxon>Bondarzewiaceae</taxon>
        <taxon>Heterobasidion</taxon>
        <taxon>Heterobasidion annosum species complex</taxon>
    </lineage>
</organism>
<feature type="domain" description="Zn(2)-C6 fungal-type" evidence="2">
    <location>
        <begin position="262"/>
        <end position="297"/>
    </location>
</feature>
<name>W4K5P1_HETIT</name>
<evidence type="ECO:0000256" key="1">
    <source>
        <dbReference type="SAM" id="MobiDB-lite"/>
    </source>
</evidence>
<dbReference type="GeneID" id="20675287"/>
<dbReference type="RefSeq" id="XP_009547798.1">
    <property type="nucleotide sequence ID" value="XM_009549503.1"/>
</dbReference>
<dbReference type="InParanoid" id="W4K5P1"/>
<keyword evidence="4" id="KW-1185">Reference proteome</keyword>
<feature type="compositionally biased region" description="Basic residues" evidence="1">
    <location>
        <begin position="171"/>
        <end position="191"/>
    </location>
</feature>
<sequence>MDHLPYQPRYTMNSGSKDITDLDTAATISHPSTTGATASSVSMDRHGASGPPALDLPTSPSAFGMKREDTIESTPAVFHIKHEDDDADDDAETAAAMMSALTTVSPIAMSAPFASTSTSVSTGSHTLATSTHFISKSAAIQPFALASGSRIKIDEASDDDDDDEYVMPGKGKGRARAASKGKAVSKGKGRAYTKPSEAESSHRDSERERQRKKSAAKAAVMRQFQACAGSHAAMHDDEELQASGSGSGAQAQDTKKKQPFLACFFCRGRKIACGPPPPGSADRTCNQCARRELICNYPLTSRRGQRRTTTAVQEDA</sequence>
<evidence type="ECO:0000313" key="3">
    <source>
        <dbReference type="EMBL" id="ETW81127.1"/>
    </source>
</evidence>
<accession>W4K5P1</accession>
<dbReference type="OrthoDB" id="39175at2759"/>
<feature type="compositionally biased region" description="Polar residues" evidence="1">
    <location>
        <begin position="28"/>
        <end position="42"/>
    </location>
</feature>
<dbReference type="PROSITE" id="PS00463">
    <property type="entry name" value="ZN2_CY6_FUNGAL_1"/>
    <property type="match status" value="1"/>
</dbReference>
<gene>
    <name evidence="3" type="ORF">HETIRDRAFT_440636</name>
</gene>
<protein>
    <recommendedName>
        <fullName evidence="2">Zn(2)-C6 fungal-type domain-containing protein</fullName>
    </recommendedName>
</protein>
<dbReference type="PROSITE" id="PS50048">
    <property type="entry name" value="ZN2_CY6_FUNGAL_2"/>
    <property type="match status" value="1"/>
</dbReference>
<feature type="region of interest" description="Disordered" evidence="1">
    <location>
        <begin position="28"/>
        <end position="60"/>
    </location>
</feature>
<proteinExistence type="predicted"/>
<feature type="region of interest" description="Disordered" evidence="1">
    <location>
        <begin position="154"/>
        <end position="219"/>
    </location>
</feature>
<dbReference type="EMBL" id="KI925459">
    <property type="protein sequence ID" value="ETW81127.1"/>
    <property type="molecule type" value="Genomic_DNA"/>
</dbReference>
<dbReference type="eggNOG" id="ENOG502SU9S">
    <property type="taxonomic scope" value="Eukaryota"/>
</dbReference>
<dbReference type="KEGG" id="hir:HETIRDRAFT_440636"/>
<dbReference type="InterPro" id="IPR036864">
    <property type="entry name" value="Zn2-C6_fun-type_DNA-bd_sf"/>
</dbReference>
<dbReference type="Gene3D" id="4.10.240.10">
    <property type="entry name" value="Zn(2)-C6 fungal-type DNA-binding domain"/>
    <property type="match status" value="1"/>
</dbReference>
<feature type="compositionally biased region" description="Acidic residues" evidence="1">
    <location>
        <begin position="156"/>
        <end position="165"/>
    </location>
</feature>
<dbReference type="Proteomes" id="UP000030671">
    <property type="component" value="Unassembled WGS sequence"/>
</dbReference>
<dbReference type="GO" id="GO:0008270">
    <property type="term" value="F:zinc ion binding"/>
    <property type="evidence" value="ECO:0007669"/>
    <property type="project" value="InterPro"/>
</dbReference>
<dbReference type="AlphaFoldDB" id="W4K5P1"/>
<feature type="compositionally biased region" description="Basic and acidic residues" evidence="1">
    <location>
        <begin position="196"/>
        <end position="209"/>
    </location>
</feature>
<dbReference type="CDD" id="cd00067">
    <property type="entry name" value="GAL4"/>
    <property type="match status" value="1"/>
</dbReference>
<dbReference type="HOGENOM" id="CLU_880170_0_0_1"/>
<dbReference type="GO" id="GO:0000981">
    <property type="term" value="F:DNA-binding transcription factor activity, RNA polymerase II-specific"/>
    <property type="evidence" value="ECO:0007669"/>
    <property type="project" value="InterPro"/>
</dbReference>
<dbReference type="InterPro" id="IPR001138">
    <property type="entry name" value="Zn2Cys6_DnaBD"/>
</dbReference>